<dbReference type="PRINTS" id="PR00050">
    <property type="entry name" value="COLDSHOCK"/>
</dbReference>
<feature type="domain" description="CSD" evidence="1">
    <location>
        <begin position="18"/>
        <end position="84"/>
    </location>
</feature>
<dbReference type="InterPro" id="IPR011129">
    <property type="entry name" value="CSD"/>
</dbReference>
<dbReference type="EMBL" id="MFKX01000004">
    <property type="protein sequence ID" value="OGG58365.1"/>
    <property type="molecule type" value="Genomic_DNA"/>
</dbReference>
<dbReference type="GO" id="GO:0003676">
    <property type="term" value="F:nucleic acid binding"/>
    <property type="evidence" value="ECO:0007669"/>
    <property type="project" value="InterPro"/>
</dbReference>
<dbReference type="AlphaFoldDB" id="A0A1F6DAF0"/>
<organism evidence="2 3">
    <name type="scientific">Candidatus Kaiserbacteria bacterium RIFCSPHIGHO2_01_FULL_55_17</name>
    <dbReference type="NCBI Taxonomy" id="1798484"/>
    <lineage>
        <taxon>Bacteria</taxon>
        <taxon>Candidatus Kaiseribacteriota</taxon>
    </lineage>
</organism>
<dbReference type="InterPro" id="IPR012340">
    <property type="entry name" value="NA-bd_OB-fold"/>
</dbReference>
<dbReference type="Pfam" id="PF00313">
    <property type="entry name" value="CSD"/>
    <property type="match status" value="1"/>
</dbReference>
<dbReference type="Gene3D" id="2.40.50.140">
    <property type="entry name" value="Nucleic acid-binding proteins"/>
    <property type="match status" value="1"/>
</dbReference>
<proteinExistence type="predicted"/>
<dbReference type="SMART" id="SM00357">
    <property type="entry name" value="CSP"/>
    <property type="match status" value="1"/>
</dbReference>
<dbReference type="CDD" id="cd04458">
    <property type="entry name" value="CSP_CDS"/>
    <property type="match status" value="1"/>
</dbReference>
<reference evidence="2 3" key="1">
    <citation type="journal article" date="2016" name="Nat. Commun.">
        <title>Thousands of microbial genomes shed light on interconnected biogeochemical processes in an aquifer system.</title>
        <authorList>
            <person name="Anantharaman K."/>
            <person name="Brown C.T."/>
            <person name="Hug L.A."/>
            <person name="Sharon I."/>
            <person name="Castelle C.J."/>
            <person name="Probst A.J."/>
            <person name="Thomas B.C."/>
            <person name="Singh A."/>
            <person name="Wilkins M.J."/>
            <person name="Karaoz U."/>
            <person name="Brodie E.L."/>
            <person name="Williams K.H."/>
            <person name="Hubbard S.S."/>
            <person name="Banfield J.F."/>
        </authorList>
    </citation>
    <scope>NUCLEOTIDE SEQUENCE [LARGE SCALE GENOMIC DNA]</scope>
</reference>
<protein>
    <recommendedName>
        <fullName evidence="1">CSD domain-containing protein</fullName>
    </recommendedName>
</protein>
<comment type="caution">
    <text evidence="2">The sequence shown here is derived from an EMBL/GenBank/DDBJ whole genome shotgun (WGS) entry which is preliminary data.</text>
</comment>
<gene>
    <name evidence="2" type="ORF">A2853_00395</name>
</gene>
<accession>A0A1F6DAF0</accession>
<evidence type="ECO:0000313" key="2">
    <source>
        <dbReference type="EMBL" id="OGG58365.1"/>
    </source>
</evidence>
<evidence type="ECO:0000313" key="3">
    <source>
        <dbReference type="Proteomes" id="UP000177958"/>
    </source>
</evidence>
<name>A0A1F6DAF0_9BACT</name>
<dbReference type="InterPro" id="IPR002059">
    <property type="entry name" value="CSP_DNA-bd"/>
</dbReference>
<evidence type="ECO:0000259" key="1">
    <source>
        <dbReference type="PROSITE" id="PS51857"/>
    </source>
</evidence>
<dbReference type="PROSITE" id="PS51857">
    <property type="entry name" value="CSD_2"/>
    <property type="match status" value="1"/>
</dbReference>
<dbReference type="Proteomes" id="UP000177958">
    <property type="component" value="Unassembled WGS sequence"/>
</dbReference>
<sequence length="85" mass="9608">MDSDKLTVTDVFGTPVELEYGTFKWFDARKGYGFIVPDKGGRDVFVHFEQIALAGLGQRKLDGQRILFHLNLKPGKNFATHLKLP</sequence>
<dbReference type="SUPFAM" id="SSF50249">
    <property type="entry name" value="Nucleic acid-binding proteins"/>
    <property type="match status" value="1"/>
</dbReference>